<evidence type="ECO:0008006" key="3">
    <source>
        <dbReference type="Google" id="ProtNLM"/>
    </source>
</evidence>
<evidence type="ECO:0000313" key="1">
    <source>
        <dbReference type="EMBL" id="AZU98591.1"/>
    </source>
</evidence>
<sequence length="234" mass="24775">MADLKAGTTIGGTLVWTQGNFPLYPTGDTLLYKTYKVYSENDKPQAIDNDFVSKAQGGTYNAQVVFNQNIVLRAGGGTTGNLTSINLYGGIANGAMPTYGFFVGSTLDASLGRHGSVVGNWAVYNVAANGGWIFRTQSRNVASINTDGTGTFNAVNIDLNPTIASHATRKDYVDNLINTVTNNANNRVLRSGDTMTGVLTAPNIISQNVATAPAQVPQLGQVVQRGIILDYGTF</sequence>
<dbReference type="RefSeq" id="YP_009882173.1">
    <property type="nucleotide sequence ID" value="NC_049445.1"/>
</dbReference>
<dbReference type="KEGG" id="vg:55811469"/>
<protein>
    <recommendedName>
        <fullName evidence="3">Hinge connector of long tail fiber distal connector</fullName>
    </recommendedName>
</protein>
<accession>A0A3T0IGS3</accession>
<dbReference type="EMBL" id="MK278860">
    <property type="protein sequence ID" value="AZU98591.1"/>
    <property type="molecule type" value="Genomic_DNA"/>
</dbReference>
<proteinExistence type="predicted"/>
<reference evidence="1 2" key="1">
    <citation type="submission" date="2018-12" db="EMBL/GenBank/DDBJ databases">
        <title>Successful treatment of antibiotic resistant microbial bone infection with bacteriophages.</title>
        <authorList>
            <person name="Nir-Paz R."/>
            <person name="Gelman D."/>
            <person name="Khouri A."/>
            <person name="Sisson B.M."/>
            <person name="Fackler J."/>
            <person name="Oren S.A."/>
            <person name="Khalifa L."/>
            <person name="Rimon A."/>
            <person name="Glazer S.C."/>
            <person name="Moses A.E."/>
            <person name="Yoram W."/>
            <person name="Schooley R.T."/>
            <person name="Hazan R."/>
        </authorList>
    </citation>
    <scope>NUCLEOTIDE SEQUENCE [LARGE SCALE GENOMIC DNA]</scope>
</reference>
<dbReference type="Proteomes" id="UP000287416">
    <property type="component" value="Segment"/>
</dbReference>
<name>A0A3T0IGS3_9CAUD</name>
<organism evidence="1 2">
    <name type="scientific">Acinetobacter phage AbTZA1</name>
    <dbReference type="NCBI Taxonomy" id="2500827"/>
    <lineage>
        <taxon>Viruses</taxon>
        <taxon>Duplodnaviria</taxon>
        <taxon>Heunggongvirae</taxon>
        <taxon>Uroviricota</taxon>
        <taxon>Caudoviricetes</taxon>
        <taxon>Pantevenvirales</taxon>
        <taxon>Straboviridae</taxon>
        <taxon>Twarogvirinae</taxon>
        <taxon>Hadassahvirus</taxon>
        <taxon>Hadassahvirus azbtza1</taxon>
    </lineage>
</organism>
<keyword evidence="2" id="KW-1185">Reference proteome</keyword>
<dbReference type="GeneID" id="55811469"/>
<evidence type="ECO:0000313" key="2">
    <source>
        <dbReference type="Proteomes" id="UP000287416"/>
    </source>
</evidence>